<keyword evidence="1" id="KW-0500">Molybdenum</keyword>
<dbReference type="SUPFAM" id="SSF56003">
    <property type="entry name" value="Molybdenum cofactor-binding domain"/>
    <property type="match status" value="1"/>
</dbReference>
<dbReference type="InterPro" id="IPR000674">
    <property type="entry name" value="Ald_Oxase/Xan_DH_a/b"/>
</dbReference>
<dbReference type="PANTHER" id="PTHR11908">
    <property type="entry name" value="XANTHINE DEHYDROGENASE"/>
    <property type="match status" value="1"/>
</dbReference>
<name>A0ABW0E4G7_9ACTN</name>
<evidence type="ECO:0000313" key="4">
    <source>
        <dbReference type="EMBL" id="MFC5244393.1"/>
    </source>
</evidence>
<evidence type="ECO:0000256" key="2">
    <source>
        <dbReference type="ARBA" id="ARBA00023002"/>
    </source>
</evidence>
<dbReference type="Pfam" id="PF20256">
    <property type="entry name" value="MoCoBD_2"/>
    <property type="match status" value="1"/>
</dbReference>
<protein>
    <submittedName>
        <fullName evidence="4">Xanthine dehydrogenase family protein molybdopterin-binding subunit</fullName>
    </submittedName>
</protein>
<dbReference type="InterPro" id="IPR036856">
    <property type="entry name" value="Ald_Oxase/Xan_DH_a/b_sf"/>
</dbReference>
<evidence type="ECO:0000256" key="1">
    <source>
        <dbReference type="ARBA" id="ARBA00022505"/>
    </source>
</evidence>
<evidence type="ECO:0000313" key="5">
    <source>
        <dbReference type="Proteomes" id="UP001596035"/>
    </source>
</evidence>
<proteinExistence type="predicted"/>
<dbReference type="SMART" id="SM01008">
    <property type="entry name" value="Ald_Xan_dh_C"/>
    <property type="match status" value="1"/>
</dbReference>
<accession>A0ABW0E4G7</accession>
<evidence type="ECO:0000259" key="3">
    <source>
        <dbReference type="SMART" id="SM01008"/>
    </source>
</evidence>
<dbReference type="RefSeq" id="WP_344563745.1">
    <property type="nucleotide sequence ID" value="NZ_BAAATG010000029.1"/>
</dbReference>
<keyword evidence="2" id="KW-0560">Oxidoreductase</keyword>
<comment type="caution">
    <text evidence="4">The sequence shown here is derived from an EMBL/GenBank/DDBJ whole genome shotgun (WGS) entry which is preliminary data.</text>
</comment>
<dbReference type="Gene3D" id="3.90.1170.50">
    <property type="entry name" value="Aldehyde oxidase/xanthine dehydrogenase, a/b hammerhead"/>
    <property type="match status" value="1"/>
</dbReference>
<dbReference type="SUPFAM" id="SSF54665">
    <property type="entry name" value="CO dehydrogenase molybdoprotein N-domain-like"/>
    <property type="match status" value="1"/>
</dbReference>
<dbReference type="InterPro" id="IPR008274">
    <property type="entry name" value="AldOxase/xan_DH_MoCoBD1"/>
</dbReference>
<sequence>MSPIVGSPLARVDGHAKVTGAATYTADTEIRGALHGFLVLSTVANGRVTGIDVRDAERSPGVVAVFTHRNMPELVMPTAQGTVYWKRVVPLQDTDIHHSGQPVAYVVAENLEQAQHAASLVRVSYDARTPQADLAEAMDEAYVPEPGLKGPNDITRGDPAAGLAQADVRVDVGYTTPMHHHNALEPSATAAVWHGEKLTVYETAQGVNATKATVAEALGVPPADVRVLSRFLGGGFGAKGPVWPHTLITAAIARELGRPVKLVLSRAHTYTSHGHRPETHQRLRIGAKRDGTLTAIEHITTSQVSRTEDLLFNTSEPTRMLYACPNVRVTQRAVRLHLPAPSMMRSPEVVASHGLETALDELSYELGMDPVELRLRNYASGNPDDDGAPFGSKHLEECYRRGADAFGWSKRDPRPRSMREGDTLIGWGMATAAHTAGGRPGAGARVVISTRGKATVQVATQDVGTGTYTVMSQVAAQSLGLDIDDVDFELGDTAYPYAFVSAASATVPGVGAAVNRACATARRALIDLTVADTRSPLHGVPADRITVEDGILHDTDRRTRRDTVRAVIARHGVPVEATADPVFIPPGYSTGACFAEVRVDPRLGRVRVTRMHGFFDAGRVLNRRTLRSQGMGGAVWAVGFTLSEHTMVDPHLGRIVNPNLSGYLVPVNADVPEVHMGFVDKPDPANPDALGARGFGETPMTGMTAAIGNAVYHATGRRVRDLPITPDKIIGEGGVR</sequence>
<dbReference type="EMBL" id="JBHSKN010000031">
    <property type="protein sequence ID" value="MFC5244393.1"/>
    <property type="molecule type" value="Genomic_DNA"/>
</dbReference>
<dbReference type="Pfam" id="PF01315">
    <property type="entry name" value="Ald_Xan_dh_C"/>
    <property type="match status" value="1"/>
</dbReference>
<dbReference type="InterPro" id="IPR046867">
    <property type="entry name" value="AldOxase/xan_DH_MoCoBD2"/>
</dbReference>
<gene>
    <name evidence="4" type="ORF">ACFPWV_31540</name>
</gene>
<dbReference type="PANTHER" id="PTHR11908:SF132">
    <property type="entry name" value="ALDEHYDE OXIDASE 1-RELATED"/>
    <property type="match status" value="1"/>
</dbReference>
<dbReference type="Pfam" id="PF02738">
    <property type="entry name" value="MoCoBD_1"/>
    <property type="match status" value="1"/>
</dbReference>
<organism evidence="4 5">
    <name type="scientific">Streptomyces atrovirens</name>
    <dbReference type="NCBI Taxonomy" id="285556"/>
    <lineage>
        <taxon>Bacteria</taxon>
        <taxon>Bacillati</taxon>
        <taxon>Actinomycetota</taxon>
        <taxon>Actinomycetes</taxon>
        <taxon>Kitasatosporales</taxon>
        <taxon>Streptomycetaceae</taxon>
        <taxon>Streptomyces</taxon>
    </lineage>
</organism>
<keyword evidence="5" id="KW-1185">Reference proteome</keyword>
<dbReference type="InterPro" id="IPR016208">
    <property type="entry name" value="Ald_Oxase/xanthine_DH-like"/>
</dbReference>
<reference evidence="5" key="1">
    <citation type="journal article" date="2019" name="Int. J. Syst. Evol. Microbiol.">
        <title>The Global Catalogue of Microorganisms (GCM) 10K type strain sequencing project: providing services to taxonomists for standard genome sequencing and annotation.</title>
        <authorList>
            <consortium name="The Broad Institute Genomics Platform"/>
            <consortium name="The Broad Institute Genome Sequencing Center for Infectious Disease"/>
            <person name="Wu L."/>
            <person name="Ma J."/>
        </authorList>
    </citation>
    <scope>NUCLEOTIDE SEQUENCE [LARGE SCALE GENOMIC DNA]</scope>
    <source>
        <strain evidence="5">CGMCC 4.7131</strain>
    </source>
</reference>
<dbReference type="InterPro" id="IPR037165">
    <property type="entry name" value="AldOxase/xan_DH_Mopterin-bd_sf"/>
</dbReference>
<feature type="domain" description="Aldehyde oxidase/xanthine dehydrogenase a/b hammerhead" evidence="3">
    <location>
        <begin position="19"/>
        <end position="129"/>
    </location>
</feature>
<dbReference type="Proteomes" id="UP001596035">
    <property type="component" value="Unassembled WGS sequence"/>
</dbReference>
<dbReference type="Gene3D" id="3.30.365.10">
    <property type="entry name" value="Aldehyde oxidase/xanthine dehydrogenase, molybdopterin binding domain"/>
    <property type="match status" value="4"/>
</dbReference>